<evidence type="ECO:0000313" key="2">
    <source>
        <dbReference type="Proteomes" id="UP001497516"/>
    </source>
</evidence>
<organism evidence="1 2">
    <name type="scientific">Linum trigynum</name>
    <dbReference type="NCBI Taxonomy" id="586398"/>
    <lineage>
        <taxon>Eukaryota</taxon>
        <taxon>Viridiplantae</taxon>
        <taxon>Streptophyta</taxon>
        <taxon>Embryophyta</taxon>
        <taxon>Tracheophyta</taxon>
        <taxon>Spermatophyta</taxon>
        <taxon>Magnoliopsida</taxon>
        <taxon>eudicotyledons</taxon>
        <taxon>Gunneridae</taxon>
        <taxon>Pentapetalae</taxon>
        <taxon>rosids</taxon>
        <taxon>fabids</taxon>
        <taxon>Malpighiales</taxon>
        <taxon>Linaceae</taxon>
        <taxon>Linum</taxon>
    </lineage>
</organism>
<evidence type="ECO:0000313" key="1">
    <source>
        <dbReference type="EMBL" id="CAL1409481.1"/>
    </source>
</evidence>
<name>A0AAV2GFE6_9ROSI</name>
<dbReference type="Proteomes" id="UP001497516">
    <property type="component" value="Chromosome 8"/>
</dbReference>
<sequence>MAFLINRPKSVMVPLSNLPKIDPGINPPKSVLNELNHRWRMALGRIRDLYPSISKENGLSSTKKLRKCRSKINWPKSMLNGLIFRGE</sequence>
<keyword evidence="2" id="KW-1185">Reference proteome</keyword>
<dbReference type="AlphaFoldDB" id="A0AAV2GFE6"/>
<dbReference type="EMBL" id="OZ034821">
    <property type="protein sequence ID" value="CAL1409481.1"/>
    <property type="molecule type" value="Genomic_DNA"/>
</dbReference>
<protein>
    <submittedName>
        <fullName evidence="1">Uncharacterized protein</fullName>
    </submittedName>
</protein>
<reference evidence="1 2" key="1">
    <citation type="submission" date="2024-04" db="EMBL/GenBank/DDBJ databases">
        <authorList>
            <person name="Fracassetti M."/>
        </authorList>
    </citation>
    <scope>NUCLEOTIDE SEQUENCE [LARGE SCALE GENOMIC DNA]</scope>
</reference>
<gene>
    <name evidence="1" type="ORF">LTRI10_LOCUS48978</name>
</gene>
<proteinExistence type="predicted"/>
<accession>A0AAV2GFE6</accession>